<feature type="region of interest" description="Disordered" evidence="1">
    <location>
        <begin position="111"/>
        <end position="143"/>
    </location>
</feature>
<dbReference type="Proteomes" id="UP000054248">
    <property type="component" value="Unassembled WGS sequence"/>
</dbReference>
<reference evidence="3" key="2">
    <citation type="submission" date="2015-01" db="EMBL/GenBank/DDBJ databases">
        <title>Evolutionary Origins and Diversification of the Mycorrhizal Mutualists.</title>
        <authorList>
            <consortium name="DOE Joint Genome Institute"/>
            <consortium name="Mycorrhizal Genomics Consortium"/>
            <person name="Kohler A."/>
            <person name="Kuo A."/>
            <person name="Nagy L.G."/>
            <person name="Floudas D."/>
            <person name="Copeland A."/>
            <person name="Barry K.W."/>
            <person name="Cichocki N."/>
            <person name="Veneault-Fourrey C."/>
            <person name="LaButti K."/>
            <person name="Lindquist E.A."/>
            <person name="Lipzen A."/>
            <person name="Lundell T."/>
            <person name="Morin E."/>
            <person name="Murat C."/>
            <person name="Riley R."/>
            <person name="Ohm R."/>
            <person name="Sun H."/>
            <person name="Tunlid A."/>
            <person name="Henrissat B."/>
            <person name="Grigoriev I.V."/>
            <person name="Hibbett D.S."/>
            <person name="Martin F."/>
        </authorList>
    </citation>
    <scope>NUCLEOTIDE SEQUENCE [LARGE SCALE GENOMIC DNA]</scope>
    <source>
        <strain evidence="3">MUT 4182</strain>
    </source>
</reference>
<organism evidence="2 3">
    <name type="scientific">Tulasnella calospora MUT 4182</name>
    <dbReference type="NCBI Taxonomy" id="1051891"/>
    <lineage>
        <taxon>Eukaryota</taxon>
        <taxon>Fungi</taxon>
        <taxon>Dikarya</taxon>
        <taxon>Basidiomycota</taxon>
        <taxon>Agaricomycotina</taxon>
        <taxon>Agaricomycetes</taxon>
        <taxon>Cantharellales</taxon>
        <taxon>Tulasnellaceae</taxon>
        <taxon>Tulasnella</taxon>
    </lineage>
</organism>
<proteinExistence type="predicted"/>
<sequence>MEWTTTLDELILTIKLPIFDDLEADTVQTRALYDDRPANRFTMLAVDSPAPTVLPHRPSNQLCAVRMVLSSSVNVRLLSPRSQTDLVLNLLAPATGTHVVLPSHANWINPRYPRPSPGQAPAALKDQKCRPCTAENTKLPRAR</sequence>
<reference evidence="2 3" key="1">
    <citation type="submission" date="2014-04" db="EMBL/GenBank/DDBJ databases">
        <authorList>
            <consortium name="DOE Joint Genome Institute"/>
            <person name="Kuo A."/>
            <person name="Girlanda M."/>
            <person name="Perotto S."/>
            <person name="Kohler A."/>
            <person name="Nagy L.G."/>
            <person name="Floudas D."/>
            <person name="Copeland A."/>
            <person name="Barry K.W."/>
            <person name="Cichocki N."/>
            <person name="Veneault-Fourrey C."/>
            <person name="LaButti K."/>
            <person name="Lindquist E.A."/>
            <person name="Lipzen A."/>
            <person name="Lundell T."/>
            <person name="Morin E."/>
            <person name="Murat C."/>
            <person name="Sun H."/>
            <person name="Tunlid A."/>
            <person name="Henrissat B."/>
            <person name="Grigoriev I.V."/>
            <person name="Hibbett D.S."/>
            <person name="Martin F."/>
            <person name="Nordberg H.P."/>
            <person name="Cantor M.N."/>
            <person name="Hua S.X."/>
        </authorList>
    </citation>
    <scope>NUCLEOTIDE SEQUENCE [LARGE SCALE GENOMIC DNA]</scope>
    <source>
        <strain evidence="2 3">MUT 4182</strain>
    </source>
</reference>
<protein>
    <submittedName>
        <fullName evidence="2">Uncharacterized protein</fullName>
    </submittedName>
</protein>
<evidence type="ECO:0000313" key="2">
    <source>
        <dbReference type="EMBL" id="KIO32079.1"/>
    </source>
</evidence>
<accession>A0A0C3QUF7</accession>
<gene>
    <name evidence="2" type="ORF">M407DRAFT_18896</name>
</gene>
<dbReference type="AlphaFoldDB" id="A0A0C3QUF7"/>
<dbReference type="EMBL" id="KN822957">
    <property type="protein sequence ID" value="KIO32079.1"/>
    <property type="molecule type" value="Genomic_DNA"/>
</dbReference>
<evidence type="ECO:0000313" key="3">
    <source>
        <dbReference type="Proteomes" id="UP000054248"/>
    </source>
</evidence>
<evidence type="ECO:0000256" key="1">
    <source>
        <dbReference type="SAM" id="MobiDB-lite"/>
    </source>
</evidence>
<keyword evidence="3" id="KW-1185">Reference proteome</keyword>
<dbReference type="HOGENOM" id="CLU_1807642_0_0_1"/>
<name>A0A0C3QUF7_9AGAM</name>